<sequence length="139" mass="15426">MPDDTPHPDEVWALITHLVFDARDPWRRAVAERTGLPFSRIRVLKRLRSGPRTVKELAHAAAMDAPAATVAVNQLETRGLVVREVDPRNRRSKHVSLTDEGRATIELALATPDPAPASIAALPAADLRRLHQILRKTQD</sequence>
<dbReference type="InterPro" id="IPR039422">
    <property type="entry name" value="MarR/SlyA-like"/>
</dbReference>
<dbReference type="SUPFAM" id="SSF46785">
    <property type="entry name" value="Winged helix' DNA-binding domain"/>
    <property type="match status" value="1"/>
</dbReference>
<dbReference type="InterPro" id="IPR000835">
    <property type="entry name" value="HTH_MarR-typ"/>
</dbReference>
<keyword evidence="3" id="KW-0804">Transcription</keyword>
<dbReference type="Proteomes" id="UP001500603">
    <property type="component" value="Unassembled WGS sequence"/>
</dbReference>
<evidence type="ECO:0000313" key="5">
    <source>
        <dbReference type="EMBL" id="GAA5057871.1"/>
    </source>
</evidence>
<dbReference type="PRINTS" id="PR00598">
    <property type="entry name" value="HTHMARR"/>
</dbReference>
<dbReference type="PROSITE" id="PS50995">
    <property type="entry name" value="HTH_MARR_2"/>
    <property type="match status" value="1"/>
</dbReference>
<evidence type="ECO:0000259" key="4">
    <source>
        <dbReference type="PROSITE" id="PS50995"/>
    </source>
</evidence>
<gene>
    <name evidence="5" type="ORF">GCM10023318_36590</name>
</gene>
<keyword evidence="2" id="KW-0238">DNA-binding</keyword>
<dbReference type="PANTHER" id="PTHR33164:SF64">
    <property type="entry name" value="TRANSCRIPTIONAL REGULATOR SLYA"/>
    <property type="match status" value="1"/>
</dbReference>
<dbReference type="InterPro" id="IPR001845">
    <property type="entry name" value="HTH_ArsR_DNA-bd_dom"/>
</dbReference>
<dbReference type="SMART" id="SM00347">
    <property type="entry name" value="HTH_MARR"/>
    <property type="match status" value="1"/>
</dbReference>
<accession>A0ABP9KFH3</accession>
<protein>
    <submittedName>
        <fullName evidence="5">MarR family transcriptional regulator</fullName>
    </submittedName>
</protein>
<evidence type="ECO:0000256" key="3">
    <source>
        <dbReference type="ARBA" id="ARBA00023163"/>
    </source>
</evidence>
<organism evidence="5 6">
    <name type="scientific">Nocardia callitridis</name>
    <dbReference type="NCBI Taxonomy" id="648753"/>
    <lineage>
        <taxon>Bacteria</taxon>
        <taxon>Bacillati</taxon>
        <taxon>Actinomycetota</taxon>
        <taxon>Actinomycetes</taxon>
        <taxon>Mycobacteriales</taxon>
        <taxon>Nocardiaceae</taxon>
        <taxon>Nocardia</taxon>
    </lineage>
</organism>
<dbReference type="PANTHER" id="PTHR33164">
    <property type="entry name" value="TRANSCRIPTIONAL REGULATOR, MARR FAMILY"/>
    <property type="match status" value="1"/>
</dbReference>
<dbReference type="Pfam" id="PF12802">
    <property type="entry name" value="MarR_2"/>
    <property type="match status" value="1"/>
</dbReference>
<dbReference type="RefSeq" id="WP_345496746.1">
    <property type="nucleotide sequence ID" value="NZ_BAABJM010000003.1"/>
</dbReference>
<dbReference type="InterPro" id="IPR036388">
    <property type="entry name" value="WH-like_DNA-bd_sf"/>
</dbReference>
<reference evidence="6" key="1">
    <citation type="journal article" date="2019" name="Int. J. Syst. Evol. Microbiol.">
        <title>The Global Catalogue of Microorganisms (GCM) 10K type strain sequencing project: providing services to taxonomists for standard genome sequencing and annotation.</title>
        <authorList>
            <consortium name="The Broad Institute Genomics Platform"/>
            <consortium name="The Broad Institute Genome Sequencing Center for Infectious Disease"/>
            <person name="Wu L."/>
            <person name="Ma J."/>
        </authorList>
    </citation>
    <scope>NUCLEOTIDE SEQUENCE [LARGE SCALE GENOMIC DNA]</scope>
    <source>
        <strain evidence="6">JCM 18298</strain>
    </source>
</reference>
<evidence type="ECO:0000256" key="1">
    <source>
        <dbReference type="ARBA" id="ARBA00023015"/>
    </source>
</evidence>
<dbReference type="SMART" id="SM00418">
    <property type="entry name" value="HTH_ARSR"/>
    <property type="match status" value="1"/>
</dbReference>
<keyword evidence="1" id="KW-0805">Transcription regulation</keyword>
<dbReference type="EMBL" id="BAABJM010000003">
    <property type="protein sequence ID" value="GAA5057871.1"/>
    <property type="molecule type" value="Genomic_DNA"/>
</dbReference>
<comment type="caution">
    <text evidence="5">The sequence shown here is derived from an EMBL/GenBank/DDBJ whole genome shotgun (WGS) entry which is preliminary data.</text>
</comment>
<name>A0ABP9KFH3_9NOCA</name>
<dbReference type="Gene3D" id="1.10.10.10">
    <property type="entry name" value="Winged helix-like DNA-binding domain superfamily/Winged helix DNA-binding domain"/>
    <property type="match status" value="1"/>
</dbReference>
<feature type="domain" description="HTH marR-type" evidence="4">
    <location>
        <begin position="8"/>
        <end position="139"/>
    </location>
</feature>
<proteinExistence type="predicted"/>
<evidence type="ECO:0000256" key="2">
    <source>
        <dbReference type="ARBA" id="ARBA00023125"/>
    </source>
</evidence>
<evidence type="ECO:0000313" key="6">
    <source>
        <dbReference type="Proteomes" id="UP001500603"/>
    </source>
</evidence>
<keyword evidence="6" id="KW-1185">Reference proteome</keyword>
<dbReference type="InterPro" id="IPR036390">
    <property type="entry name" value="WH_DNA-bd_sf"/>
</dbReference>